<dbReference type="GO" id="GO:0031012">
    <property type="term" value="C:extracellular matrix"/>
    <property type="evidence" value="ECO:0007669"/>
    <property type="project" value="TreeGrafter"/>
</dbReference>
<dbReference type="PANTHER" id="PTHR33395:SF22">
    <property type="entry name" value="REVERSE TRANSCRIPTASE DOMAIN-CONTAINING PROTEIN"/>
    <property type="match status" value="1"/>
</dbReference>
<dbReference type="Pfam" id="PF00075">
    <property type="entry name" value="RNase_H"/>
    <property type="match status" value="1"/>
</dbReference>
<dbReference type="GO" id="GO:0061343">
    <property type="term" value="P:cell adhesion involved in heart morphogenesis"/>
    <property type="evidence" value="ECO:0007669"/>
    <property type="project" value="TreeGrafter"/>
</dbReference>
<evidence type="ECO:0000313" key="3">
    <source>
        <dbReference type="EMBL" id="TRZ19428.1"/>
    </source>
</evidence>
<name>A0A8K1LMX4_9PASS</name>
<dbReference type="SUPFAM" id="SSF53098">
    <property type="entry name" value="Ribonuclease H-like"/>
    <property type="match status" value="1"/>
</dbReference>
<dbReference type="GO" id="GO:0004523">
    <property type="term" value="F:RNA-DNA hybrid ribonuclease activity"/>
    <property type="evidence" value="ECO:0007669"/>
    <property type="project" value="InterPro"/>
</dbReference>
<dbReference type="GO" id="GO:0003676">
    <property type="term" value="F:nucleic acid binding"/>
    <property type="evidence" value="ECO:0007669"/>
    <property type="project" value="InterPro"/>
</dbReference>
<dbReference type="PANTHER" id="PTHR33395">
    <property type="entry name" value="TRANSCRIPTASE, PUTATIVE-RELATED-RELATED"/>
    <property type="match status" value="1"/>
</dbReference>
<protein>
    <recommendedName>
        <fullName evidence="2">Reverse transcriptase domain-containing protein</fullName>
    </recommendedName>
</protein>
<keyword evidence="4" id="KW-1185">Reference proteome</keyword>
<dbReference type="SUPFAM" id="SSF56672">
    <property type="entry name" value="DNA/RNA polymerases"/>
    <property type="match status" value="1"/>
</dbReference>
<dbReference type="PROSITE" id="PS50878">
    <property type="entry name" value="RT_POL"/>
    <property type="match status" value="1"/>
</dbReference>
<feature type="region of interest" description="Disordered" evidence="1">
    <location>
        <begin position="1"/>
        <end position="21"/>
    </location>
</feature>
<dbReference type="Pfam" id="PF00078">
    <property type="entry name" value="RVT_1"/>
    <property type="match status" value="1"/>
</dbReference>
<dbReference type="GO" id="GO:0006259">
    <property type="term" value="P:DNA metabolic process"/>
    <property type="evidence" value="ECO:0007669"/>
    <property type="project" value="UniProtKB-ARBA"/>
</dbReference>
<dbReference type="InterPro" id="IPR036397">
    <property type="entry name" value="RNaseH_sf"/>
</dbReference>
<evidence type="ECO:0000256" key="1">
    <source>
        <dbReference type="SAM" id="MobiDB-lite"/>
    </source>
</evidence>
<dbReference type="AlphaFoldDB" id="A0A8K1LMX4"/>
<proteinExistence type="predicted"/>
<organism evidence="3 4">
    <name type="scientific">Zosterops borbonicus</name>
    <dbReference type="NCBI Taxonomy" id="364589"/>
    <lineage>
        <taxon>Eukaryota</taxon>
        <taxon>Metazoa</taxon>
        <taxon>Chordata</taxon>
        <taxon>Craniata</taxon>
        <taxon>Vertebrata</taxon>
        <taxon>Euteleostomi</taxon>
        <taxon>Archelosauria</taxon>
        <taxon>Archosauria</taxon>
        <taxon>Dinosauria</taxon>
        <taxon>Saurischia</taxon>
        <taxon>Theropoda</taxon>
        <taxon>Coelurosauria</taxon>
        <taxon>Aves</taxon>
        <taxon>Neognathae</taxon>
        <taxon>Neoaves</taxon>
        <taxon>Telluraves</taxon>
        <taxon>Australaves</taxon>
        <taxon>Passeriformes</taxon>
        <taxon>Sylvioidea</taxon>
        <taxon>Zosteropidae</taxon>
        <taxon>Zosterops</taxon>
    </lineage>
</organism>
<dbReference type="OrthoDB" id="416454at2759"/>
<dbReference type="SUPFAM" id="SSF56219">
    <property type="entry name" value="DNase I-like"/>
    <property type="match status" value="1"/>
</dbReference>
<gene>
    <name evidence="3" type="ORF">HGM15179_007668</name>
</gene>
<reference evidence="3" key="1">
    <citation type="submission" date="2019-04" db="EMBL/GenBank/DDBJ databases">
        <title>Genome assembly of Zosterops borbonicus 15179.</title>
        <authorList>
            <person name="Leroy T."/>
            <person name="Anselmetti Y."/>
            <person name="Tilak M.-K."/>
            <person name="Nabholz B."/>
        </authorList>
    </citation>
    <scope>NUCLEOTIDE SEQUENCE</scope>
    <source>
        <strain evidence="3">HGM_15179</strain>
        <tissue evidence="3">Muscle</tissue>
    </source>
</reference>
<dbReference type="EMBL" id="SWJQ01000184">
    <property type="protein sequence ID" value="TRZ19428.1"/>
    <property type="molecule type" value="Genomic_DNA"/>
</dbReference>
<dbReference type="InterPro" id="IPR012337">
    <property type="entry name" value="RNaseH-like_sf"/>
</dbReference>
<accession>A0A8K1LMX4</accession>
<comment type="caution">
    <text evidence="3">The sequence shown here is derived from an EMBL/GenBank/DDBJ whole genome shotgun (WGS) entry which is preliminary data.</text>
</comment>
<dbReference type="InterPro" id="IPR002156">
    <property type="entry name" value="RNaseH_domain"/>
</dbReference>
<evidence type="ECO:0000259" key="2">
    <source>
        <dbReference type="PROSITE" id="PS50878"/>
    </source>
</evidence>
<dbReference type="Gene3D" id="3.30.420.10">
    <property type="entry name" value="Ribonuclease H-like superfamily/Ribonuclease H"/>
    <property type="match status" value="1"/>
</dbReference>
<dbReference type="InterPro" id="IPR000477">
    <property type="entry name" value="RT_dom"/>
</dbReference>
<dbReference type="Gene3D" id="3.60.10.10">
    <property type="entry name" value="Endonuclease/exonuclease/phosphatase"/>
    <property type="match status" value="1"/>
</dbReference>
<dbReference type="GO" id="GO:0007508">
    <property type="term" value="P:larval heart development"/>
    <property type="evidence" value="ECO:0007669"/>
    <property type="project" value="TreeGrafter"/>
</dbReference>
<dbReference type="Proteomes" id="UP000796761">
    <property type="component" value="Unassembled WGS sequence"/>
</dbReference>
<dbReference type="PROSITE" id="PS50007">
    <property type="entry name" value="PIPLC_X_DOMAIN"/>
    <property type="match status" value="1"/>
</dbReference>
<sequence>MKEGERCSQLQSWDSSAGHGEAAIPQKPMEIHGNTEIHLQPVEKPYAGLQKGGSEWLLWVPGIRPPSTHDYCHSLPSQTGPALAMLSSATSYLTVLLGPSPEVSLLHKYLPHLQNWSLLPLYEKILQLCKHAHIGNPNRPGILEVITNWPEGETFGLLSEEEEKQVTRAEEAPPYNELPETERRYALFTDGSCRIVGANRKWKAAVWSPTRQVAQATEGQGGSSQVAELKAVQLALDIAEREKWPRLYLYTDSWMGQELDSIYENLRIENSALGCTPLMTRLSYAKCISDIITSDYEVDCLWARIKGKANKADILLGVCYRLPNQEEEVDNLFYKQLENVSGVPALVLVGDFNLPDIFWELHIAERRQFRKFLECTEDKFLLQLVNEPTWVFSGKTACRQDNCHTELVDSVREQSGPPVIQKEAVREMLSCLNVYKSTGPDGIYPRGIRELADELAKPLSIIYQQTWLTSEVPDDWKLDNMIPTRKKEDPGNYRPVSLTSAPNKIMEQFILRAIMQYLQDGQVIRPSQHGFRRGRSCLTNLVSFYDQLTRLVDAGKAVDVVYLDFSKAFDTVSHSTLLEKLAARGLDRSTLCWVRNWPDG</sequence>
<feature type="domain" description="Reverse transcriptase" evidence="2">
    <location>
        <begin position="465"/>
        <end position="600"/>
    </location>
</feature>
<dbReference type="InterPro" id="IPR043502">
    <property type="entry name" value="DNA/RNA_pol_sf"/>
</dbReference>
<dbReference type="InterPro" id="IPR036691">
    <property type="entry name" value="Endo/exonu/phosph_ase_sf"/>
</dbReference>
<evidence type="ECO:0000313" key="4">
    <source>
        <dbReference type="Proteomes" id="UP000796761"/>
    </source>
</evidence>